<evidence type="ECO:0000313" key="2">
    <source>
        <dbReference type="EMBL" id="KAG6678337.1"/>
    </source>
</evidence>
<evidence type="ECO:0000313" key="1">
    <source>
        <dbReference type="EMBL" id="KAG6629273.1"/>
    </source>
</evidence>
<dbReference type="Proteomes" id="UP000811246">
    <property type="component" value="Chromosome 14"/>
</dbReference>
<gene>
    <name evidence="1" type="ORF">CIPAW_14G073400</name>
    <name evidence="2" type="ORF">I3842_14G075700</name>
</gene>
<evidence type="ECO:0000313" key="3">
    <source>
        <dbReference type="Proteomes" id="UP000811609"/>
    </source>
</evidence>
<feature type="non-terminal residue" evidence="1">
    <location>
        <position position="1"/>
    </location>
</feature>
<dbReference type="EMBL" id="CM031838">
    <property type="protein sequence ID" value="KAG6678337.1"/>
    <property type="molecule type" value="Genomic_DNA"/>
</dbReference>
<accession>A0A8T1NK51</accession>
<dbReference type="AlphaFoldDB" id="A0A8T1NK51"/>
<sequence length="89" mass="10167">IVATAFAFNSFQSMLSMPIGCFLYNTFTMPCYANRSFTLVCHNLKFPDPLNLTMSNFTEEILDIATCALDTSYCEALGYKRLHVYKTKR</sequence>
<comment type="caution">
    <text evidence="1">The sequence shown here is derived from an EMBL/GenBank/DDBJ whole genome shotgun (WGS) entry which is preliminary data.</text>
</comment>
<dbReference type="EMBL" id="CM031822">
    <property type="protein sequence ID" value="KAG6629273.1"/>
    <property type="molecule type" value="Genomic_DNA"/>
</dbReference>
<dbReference type="Proteomes" id="UP000811609">
    <property type="component" value="Chromosome 14"/>
</dbReference>
<feature type="non-terminal residue" evidence="1">
    <location>
        <position position="89"/>
    </location>
</feature>
<proteinExistence type="predicted"/>
<protein>
    <submittedName>
        <fullName evidence="1">Uncharacterized protein</fullName>
    </submittedName>
</protein>
<organism evidence="1 3">
    <name type="scientific">Carya illinoinensis</name>
    <name type="common">Pecan</name>
    <dbReference type="NCBI Taxonomy" id="32201"/>
    <lineage>
        <taxon>Eukaryota</taxon>
        <taxon>Viridiplantae</taxon>
        <taxon>Streptophyta</taxon>
        <taxon>Embryophyta</taxon>
        <taxon>Tracheophyta</taxon>
        <taxon>Spermatophyta</taxon>
        <taxon>Magnoliopsida</taxon>
        <taxon>eudicotyledons</taxon>
        <taxon>Gunneridae</taxon>
        <taxon>Pentapetalae</taxon>
        <taxon>rosids</taxon>
        <taxon>fabids</taxon>
        <taxon>Fagales</taxon>
        <taxon>Juglandaceae</taxon>
        <taxon>Carya</taxon>
    </lineage>
</organism>
<reference evidence="1" key="1">
    <citation type="submission" date="2020-12" db="EMBL/GenBank/DDBJ databases">
        <title>WGS assembly of Carya illinoinensis cv. Pawnee.</title>
        <authorList>
            <person name="Platts A."/>
            <person name="Shu S."/>
            <person name="Wright S."/>
            <person name="Barry K."/>
            <person name="Edger P."/>
            <person name="Pires J.C."/>
            <person name="Schmutz J."/>
        </authorList>
    </citation>
    <scope>NUCLEOTIDE SEQUENCE</scope>
    <source>
        <tissue evidence="1">Leaf</tissue>
    </source>
</reference>
<keyword evidence="3" id="KW-1185">Reference proteome</keyword>
<name>A0A8T1NK51_CARIL</name>
<reference evidence="2" key="2">
    <citation type="submission" date="2021-01" db="EMBL/GenBank/DDBJ databases">
        <authorList>
            <person name="Lovell J.T."/>
            <person name="Bentley N."/>
            <person name="Bhattarai G."/>
            <person name="Jenkins J.W."/>
            <person name="Sreedasyam A."/>
            <person name="Alarcon Y."/>
            <person name="Bock C."/>
            <person name="Boston L."/>
            <person name="Carlson J."/>
            <person name="Cervantes K."/>
            <person name="Clermont K."/>
            <person name="Krom N."/>
            <person name="Kubenka K."/>
            <person name="Mamidi S."/>
            <person name="Mattison C."/>
            <person name="Monteros M."/>
            <person name="Pisani C."/>
            <person name="Plott C."/>
            <person name="Rajasekar S."/>
            <person name="Rhein H.S."/>
            <person name="Rohla C."/>
            <person name="Song M."/>
            <person name="Hilaire R.S."/>
            <person name="Shu S."/>
            <person name="Wells L."/>
            <person name="Wang X."/>
            <person name="Webber J."/>
            <person name="Heerema R.J."/>
            <person name="Klein P."/>
            <person name="Conner P."/>
            <person name="Grauke L."/>
            <person name="Grimwood J."/>
            <person name="Schmutz J."/>
            <person name="Randall J.J."/>
        </authorList>
    </citation>
    <scope>NUCLEOTIDE SEQUENCE</scope>
    <source>
        <tissue evidence="2">Leaf</tissue>
    </source>
</reference>